<protein>
    <submittedName>
        <fullName evidence="2">Uncharacterized protein</fullName>
    </submittedName>
</protein>
<organism evidence="2 3">
    <name type="scientific">Pleurodeles waltl</name>
    <name type="common">Iberian ribbed newt</name>
    <dbReference type="NCBI Taxonomy" id="8319"/>
    <lineage>
        <taxon>Eukaryota</taxon>
        <taxon>Metazoa</taxon>
        <taxon>Chordata</taxon>
        <taxon>Craniata</taxon>
        <taxon>Vertebrata</taxon>
        <taxon>Euteleostomi</taxon>
        <taxon>Amphibia</taxon>
        <taxon>Batrachia</taxon>
        <taxon>Caudata</taxon>
        <taxon>Salamandroidea</taxon>
        <taxon>Salamandridae</taxon>
        <taxon>Pleurodelinae</taxon>
        <taxon>Pleurodeles</taxon>
    </lineage>
</organism>
<proteinExistence type="predicted"/>
<dbReference type="EMBL" id="JANPWB010000015">
    <property type="protein sequence ID" value="KAJ1087073.1"/>
    <property type="molecule type" value="Genomic_DNA"/>
</dbReference>
<dbReference type="AlphaFoldDB" id="A0AAV7LE56"/>
<evidence type="ECO:0000313" key="2">
    <source>
        <dbReference type="EMBL" id="KAJ1087073.1"/>
    </source>
</evidence>
<dbReference type="Proteomes" id="UP001066276">
    <property type="component" value="Chromosome 11"/>
</dbReference>
<feature type="region of interest" description="Disordered" evidence="1">
    <location>
        <begin position="100"/>
        <end position="126"/>
    </location>
</feature>
<accession>A0AAV7LE56</accession>
<evidence type="ECO:0000313" key="3">
    <source>
        <dbReference type="Proteomes" id="UP001066276"/>
    </source>
</evidence>
<comment type="caution">
    <text evidence="2">The sequence shown here is derived from an EMBL/GenBank/DDBJ whole genome shotgun (WGS) entry which is preliminary data.</text>
</comment>
<reference evidence="2" key="1">
    <citation type="journal article" date="2022" name="bioRxiv">
        <title>Sequencing and chromosome-scale assembly of the giantPleurodeles waltlgenome.</title>
        <authorList>
            <person name="Brown T."/>
            <person name="Elewa A."/>
            <person name="Iarovenko S."/>
            <person name="Subramanian E."/>
            <person name="Araus A.J."/>
            <person name="Petzold A."/>
            <person name="Susuki M."/>
            <person name="Suzuki K.-i.T."/>
            <person name="Hayashi T."/>
            <person name="Toyoda A."/>
            <person name="Oliveira C."/>
            <person name="Osipova E."/>
            <person name="Leigh N.D."/>
            <person name="Simon A."/>
            <person name="Yun M.H."/>
        </authorList>
    </citation>
    <scope>NUCLEOTIDE SEQUENCE</scope>
    <source>
        <strain evidence="2">20211129_DDA</strain>
        <tissue evidence="2">Liver</tissue>
    </source>
</reference>
<evidence type="ECO:0000256" key="1">
    <source>
        <dbReference type="SAM" id="MobiDB-lite"/>
    </source>
</evidence>
<name>A0AAV7LE56_PLEWA</name>
<gene>
    <name evidence="2" type="ORF">NDU88_000267</name>
</gene>
<keyword evidence="3" id="KW-1185">Reference proteome</keyword>
<sequence length="141" mass="15286">MFVTRGQHQPHQHSSYLIMILRTLAQPSFKAVRSPELSQVLRLPADITGTCALQKSGLPTRFLSCGRPTPLPPGYASPSLRDMAGTFHLVLCPPWLPKPCKNQRSKQADTPAGKQPLNRGVSASAASVLNIRPRPALRAGT</sequence>